<accession>A0A2V1E0P9</accession>
<sequence>MKPSTIFHPLIFFIPSLLLETSALAIPHFPAHTYHPVKHTSHLNAFNETIFIGENGTKVLEPSRRSWNATATVTPLVPRDDPPFDFTEAMQEYQHKHHGNDSHIIYSSELDKAPMTLPECTLKHYGNASHHGSPSDCEKSLESVKRWFHDKPLSSPPSPLHHVSFPPGPMIPPKLRRPPVPQQNESDRNGVDNPWKHGDSLIVPDLFPPPMNNTVAKRNVTTSTTPSTNSISETNPNAESVSRGGQKNFRNVIVPSQKHGTTFVIETEKQPVRKLENLPTRNWLKTGTENEIFPVHIRRKPRPFIFSNSHLSKIPPQNTQNQNYEQDTARDKKATMPLRNFDALFIIIVNFLVFYVGKSFAQPVPAVIIPFAPYQPTYHGSTSSSPSSTGGNLISPIAACAALIAAFLPLL</sequence>
<reference evidence="3 4" key="1">
    <citation type="journal article" date="2018" name="Sci. Rep.">
        <title>Comparative genomics provides insights into the lifestyle and reveals functional heterogeneity of dark septate endophytic fungi.</title>
        <authorList>
            <person name="Knapp D.G."/>
            <person name="Nemeth J.B."/>
            <person name="Barry K."/>
            <person name="Hainaut M."/>
            <person name="Henrissat B."/>
            <person name="Johnson J."/>
            <person name="Kuo A."/>
            <person name="Lim J.H.P."/>
            <person name="Lipzen A."/>
            <person name="Nolan M."/>
            <person name="Ohm R.A."/>
            <person name="Tamas L."/>
            <person name="Grigoriev I.V."/>
            <person name="Spatafora J.W."/>
            <person name="Nagy L.G."/>
            <person name="Kovacs G.M."/>
        </authorList>
    </citation>
    <scope>NUCLEOTIDE SEQUENCE [LARGE SCALE GENOMIC DNA]</scope>
    <source>
        <strain evidence="3 4">DSE2036</strain>
    </source>
</reference>
<protein>
    <submittedName>
        <fullName evidence="3">Uncharacterized protein</fullName>
    </submittedName>
</protein>
<organism evidence="3 4">
    <name type="scientific">Periconia macrospinosa</name>
    <dbReference type="NCBI Taxonomy" id="97972"/>
    <lineage>
        <taxon>Eukaryota</taxon>
        <taxon>Fungi</taxon>
        <taxon>Dikarya</taxon>
        <taxon>Ascomycota</taxon>
        <taxon>Pezizomycotina</taxon>
        <taxon>Dothideomycetes</taxon>
        <taxon>Pleosporomycetidae</taxon>
        <taxon>Pleosporales</taxon>
        <taxon>Massarineae</taxon>
        <taxon>Periconiaceae</taxon>
        <taxon>Periconia</taxon>
    </lineage>
</organism>
<evidence type="ECO:0000256" key="1">
    <source>
        <dbReference type="SAM" id="MobiDB-lite"/>
    </source>
</evidence>
<keyword evidence="4" id="KW-1185">Reference proteome</keyword>
<feature type="signal peptide" evidence="2">
    <location>
        <begin position="1"/>
        <end position="25"/>
    </location>
</feature>
<evidence type="ECO:0000313" key="3">
    <source>
        <dbReference type="EMBL" id="PVI03866.1"/>
    </source>
</evidence>
<feature type="compositionally biased region" description="Low complexity" evidence="1">
    <location>
        <begin position="219"/>
        <end position="237"/>
    </location>
</feature>
<feature type="compositionally biased region" description="Basic and acidic residues" evidence="1">
    <location>
        <begin position="185"/>
        <end position="199"/>
    </location>
</feature>
<feature type="region of interest" description="Disordered" evidence="1">
    <location>
        <begin position="149"/>
        <end position="248"/>
    </location>
</feature>
<feature type="chain" id="PRO_5016168662" evidence="2">
    <location>
        <begin position="26"/>
        <end position="411"/>
    </location>
</feature>
<name>A0A2V1E0P9_9PLEO</name>
<keyword evidence="2" id="KW-0732">Signal</keyword>
<dbReference type="EMBL" id="KZ805326">
    <property type="protein sequence ID" value="PVI03866.1"/>
    <property type="molecule type" value="Genomic_DNA"/>
</dbReference>
<proteinExistence type="predicted"/>
<evidence type="ECO:0000256" key="2">
    <source>
        <dbReference type="SAM" id="SignalP"/>
    </source>
</evidence>
<dbReference type="Proteomes" id="UP000244855">
    <property type="component" value="Unassembled WGS sequence"/>
</dbReference>
<gene>
    <name evidence="3" type="ORF">DM02DRAFT_669436</name>
</gene>
<evidence type="ECO:0000313" key="4">
    <source>
        <dbReference type="Proteomes" id="UP000244855"/>
    </source>
</evidence>
<dbReference type="AlphaFoldDB" id="A0A2V1E0P9"/>
<feature type="compositionally biased region" description="Polar residues" evidence="1">
    <location>
        <begin position="238"/>
        <end position="248"/>
    </location>
</feature>